<evidence type="ECO:0000313" key="10">
    <source>
        <dbReference type="Proteomes" id="UP000250235"/>
    </source>
</evidence>
<evidence type="ECO:0000256" key="7">
    <source>
        <dbReference type="ARBA" id="ARBA00023136"/>
    </source>
</evidence>
<dbReference type="PANTHER" id="PTHR32044:SF44">
    <property type="entry name" value="XYLOGLUCAN GLYCOSYLTRANSFERASE 12-RELATED"/>
    <property type="match status" value="1"/>
</dbReference>
<name>A0A2Z7CNY0_9LAMI</name>
<dbReference type="EMBL" id="KQ995661">
    <property type="protein sequence ID" value="KZV46496.1"/>
    <property type="molecule type" value="Genomic_DNA"/>
</dbReference>
<dbReference type="GO" id="GO:0016757">
    <property type="term" value="F:glycosyltransferase activity"/>
    <property type="evidence" value="ECO:0007669"/>
    <property type="project" value="UniProtKB-KW"/>
</dbReference>
<keyword evidence="3" id="KW-0808">Transferase</keyword>
<organism evidence="9 10">
    <name type="scientific">Dorcoceras hygrometricum</name>
    <dbReference type="NCBI Taxonomy" id="472368"/>
    <lineage>
        <taxon>Eukaryota</taxon>
        <taxon>Viridiplantae</taxon>
        <taxon>Streptophyta</taxon>
        <taxon>Embryophyta</taxon>
        <taxon>Tracheophyta</taxon>
        <taxon>Spermatophyta</taxon>
        <taxon>Magnoliopsida</taxon>
        <taxon>eudicotyledons</taxon>
        <taxon>Gunneridae</taxon>
        <taxon>Pentapetalae</taxon>
        <taxon>asterids</taxon>
        <taxon>lamiids</taxon>
        <taxon>Lamiales</taxon>
        <taxon>Gesneriaceae</taxon>
        <taxon>Didymocarpoideae</taxon>
        <taxon>Trichosporeae</taxon>
        <taxon>Loxocarpinae</taxon>
        <taxon>Dorcoceras</taxon>
    </lineage>
</organism>
<reference evidence="9 10" key="1">
    <citation type="journal article" date="2015" name="Proc. Natl. Acad. Sci. U.S.A.">
        <title>The resurrection genome of Boea hygrometrica: A blueprint for survival of dehydration.</title>
        <authorList>
            <person name="Xiao L."/>
            <person name="Yang G."/>
            <person name="Zhang L."/>
            <person name="Yang X."/>
            <person name="Zhao S."/>
            <person name="Ji Z."/>
            <person name="Zhou Q."/>
            <person name="Hu M."/>
            <person name="Wang Y."/>
            <person name="Chen M."/>
            <person name="Xu Y."/>
            <person name="Jin H."/>
            <person name="Xiao X."/>
            <person name="Hu G."/>
            <person name="Bao F."/>
            <person name="Hu Y."/>
            <person name="Wan P."/>
            <person name="Li L."/>
            <person name="Deng X."/>
            <person name="Kuang T."/>
            <person name="Xiang C."/>
            <person name="Zhu J.K."/>
            <person name="Oliver M.J."/>
            <person name="He Y."/>
        </authorList>
    </citation>
    <scope>NUCLEOTIDE SEQUENCE [LARGE SCALE GENOMIC DNA]</scope>
    <source>
        <strain evidence="10">cv. XS01</strain>
    </source>
</reference>
<comment type="subcellular location">
    <subcellularLocation>
        <location evidence="1">Golgi apparatus membrane</location>
    </subcellularLocation>
</comment>
<proteinExistence type="predicted"/>
<keyword evidence="6" id="KW-0333">Golgi apparatus</keyword>
<evidence type="ECO:0000256" key="2">
    <source>
        <dbReference type="ARBA" id="ARBA00022676"/>
    </source>
</evidence>
<dbReference type="Proteomes" id="UP000250235">
    <property type="component" value="Unassembled WGS sequence"/>
</dbReference>
<keyword evidence="5 8" id="KW-1133">Transmembrane helix</keyword>
<evidence type="ECO:0000256" key="8">
    <source>
        <dbReference type="SAM" id="Phobius"/>
    </source>
</evidence>
<evidence type="ECO:0000256" key="6">
    <source>
        <dbReference type="ARBA" id="ARBA00023034"/>
    </source>
</evidence>
<dbReference type="OrthoDB" id="1735829at2759"/>
<sequence length="173" mass="19954">MDFSTIGFSSSRQSEQVGTRRWRGGARWCRRRREVYQQSIAAVCSLDWPKGRMLIQVLDDSDDPTTQLLIKEEDINGSTVVPTSYTGIELLGMDTRLAILNLPWVVATLKITNWSSYLMLIFSLTRIVLALLILVVILFFRKSDLEKFRFVLGFLFSSFHENGRSMLVRFDYS</sequence>
<evidence type="ECO:0000256" key="5">
    <source>
        <dbReference type="ARBA" id="ARBA00022989"/>
    </source>
</evidence>
<dbReference type="GO" id="GO:0000139">
    <property type="term" value="C:Golgi membrane"/>
    <property type="evidence" value="ECO:0007669"/>
    <property type="project" value="UniProtKB-SubCell"/>
</dbReference>
<gene>
    <name evidence="9" type="ORF">F511_10601</name>
</gene>
<keyword evidence="4 8" id="KW-0812">Transmembrane</keyword>
<feature type="transmembrane region" description="Helical" evidence="8">
    <location>
        <begin position="117"/>
        <end position="140"/>
    </location>
</feature>
<dbReference type="AlphaFoldDB" id="A0A2Z7CNY0"/>
<protein>
    <submittedName>
        <fullName evidence="9">Uncharacterized protein</fullName>
    </submittedName>
</protein>
<evidence type="ECO:0000256" key="4">
    <source>
        <dbReference type="ARBA" id="ARBA00022692"/>
    </source>
</evidence>
<evidence type="ECO:0000313" key="9">
    <source>
        <dbReference type="EMBL" id="KZV46496.1"/>
    </source>
</evidence>
<evidence type="ECO:0000256" key="1">
    <source>
        <dbReference type="ARBA" id="ARBA00004394"/>
    </source>
</evidence>
<evidence type="ECO:0000256" key="3">
    <source>
        <dbReference type="ARBA" id="ARBA00022679"/>
    </source>
</evidence>
<keyword evidence="2" id="KW-0328">Glycosyltransferase</keyword>
<keyword evidence="7 8" id="KW-0472">Membrane</keyword>
<accession>A0A2Z7CNY0</accession>
<dbReference type="PANTHER" id="PTHR32044">
    <property type="entry name" value="GLUCOMANNAN 4-BETA-MANNOSYLTRANSFERASE 9"/>
    <property type="match status" value="1"/>
</dbReference>
<keyword evidence="10" id="KW-1185">Reference proteome</keyword>